<dbReference type="InterPro" id="IPR039425">
    <property type="entry name" value="RNA_pol_sigma-70-like"/>
</dbReference>
<feature type="domain" description="RNA polymerase sigma factor 70 region 4 type 2" evidence="8">
    <location>
        <begin position="114"/>
        <end position="163"/>
    </location>
</feature>
<evidence type="ECO:0000256" key="3">
    <source>
        <dbReference type="ARBA" id="ARBA00023082"/>
    </source>
</evidence>
<feature type="domain" description="RNA polymerase sigma-70 region 2" evidence="7">
    <location>
        <begin position="25"/>
        <end position="89"/>
    </location>
</feature>
<organism evidence="9 10">
    <name type="scientific">Armatimonas rosea</name>
    <dbReference type="NCBI Taxonomy" id="685828"/>
    <lineage>
        <taxon>Bacteria</taxon>
        <taxon>Bacillati</taxon>
        <taxon>Armatimonadota</taxon>
        <taxon>Armatimonadia</taxon>
        <taxon>Armatimonadales</taxon>
        <taxon>Armatimonadaceae</taxon>
        <taxon>Armatimonas</taxon>
    </lineage>
</organism>
<evidence type="ECO:0000313" key="9">
    <source>
        <dbReference type="EMBL" id="MBB6052500.1"/>
    </source>
</evidence>
<evidence type="ECO:0000256" key="2">
    <source>
        <dbReference type="ARBA" id="ARBA00023015"/>
    </source>
</evidence>
<dbReference type="SUPFAM" id="SSF88946">
    <property type="entry name" value="Sigma2 domain of RNA polymerase sigma factors"/>
    <property type="match status" value="1"/>
</dbReference>
<dbReference type="GO" id="GO:0006352">
    <property type="term" value="P:DNA-templated transcription initiation"/>
    <property type="evidence" value="ECO:0007669"/>
    <property type="project" value="InterPro"/>
</dbReference>
<dbReference type="NCBIfam" id="TIGR02937">
    <property type="entry name" value="sigma70-ECF"/>
    <property type="match status" value="1"/>
</dbReference>
<dbReference type="Gene3D" id="1.10.1740.10">
    <property type="match status" value="1"/>
</dbReference>
<evidence type="ECO:0000256" key="4">
    <source>
        <dbReference type="ARBA" id="ARBA00023125"/>
    </source>
</evidence>
<evidence type="ECO:0000259" key="8">
    <source>
        <dbReference type="Pfam" id="PF08281"/>
    </source>
</evidence>
<dbReference type="InterPro" id="IPR007627">
    <property type="entry name" value="RNA_pol_sigma70_r2"/>
</dbReference>
<dbReference type="AlphaFoldDB" id="A0A7W9W8U4"/>
<keyword evidence="5 6" id="KW-0804">Transcription</keyword>
<dbReference type="Pfam" id="PF08281">
    <property type="entry name" value="Sigma70_r4_2"/>
    <property type="match status" value="1"/>
</dbReference>
<dbReference type="Gene3D" id="1.10.10.10">
    <property type="entry name" value="Winged helix-like DNA-binding domain superfamily/Winged helix DNA-binding domain"/>
    <property type="match status" value="1"/>
</dbReference>
<dbReference type="PROSITE" id="PS01063">
    <property type="entry name" value="SIGMA70_ECF"/>
    <property type="match status" value="1"/>
</dbReference>
<comment type="similarity">
    <text evidence="1 6">Belongs to the sigma-70 factor family. ECF subfamily.</text>
</comment>
<proteinExistence type="inferred from homology"/>
<keyword evidence="4 6" id="KW-0238">DNA-binding</keyword>
<dbReference type="RefSeq" id="WP_184201642.1">
    <property type="nucleotide sequence ID" value="NZ_JACHGW010000004.1"/>
</dbReference>
<evidence type="ECO:0000256" key="5">
    <source>
        <dbReference type="ARBA" id="ARBA00023163"/>
    </source>
</evidence>
<dbReference type="GO" id="GO:0006950">
    <property type="term" value="P:response to stress"/>
    <property type="evidence" value="ECO:0007669"/>
    <property type="project" value="UniProtKB-ARBA"/>
</dbReference>
<dbReference type="InterPro" id="IPR013325">
    <property type="entry name" value="RNA_pol_sigma_r2"/>
</dbReference>
<evidence type="ECO:0000259" key="7">
    <source>
        <dbReference type="Pfam" id="PF04542"/>
    </source>
</evidence>
<gene>
    <name evidence="9" type="ORF">HNQ39_004321</name>
</gene>
<dbReference type="GO" id="GO:0003677">
    <property type="term" value="F:DNA binding"/>
    <property type="evidence" value="ECO:0007669"/>
    <property type="project" value="UniProtKB-KW"/>
</dbReference>
<accession>A0A7W9W8U4</accession>
<dbReference type="InterPro" id="IPR014284">
    <property type="entry name" value="RNA_pol_sigma-70_dom"/>
</dbReference>
<dbReference type="PANTHER" id="PTHR43133">
    <property type="entry name" value="RNA POLYMERASE ECF-TYPE SIGMA FACTO"/>
    <property type="match status" value="1"/>
</dbReference>
<dbReference type="EMBL" id="JACHGW010000004">
    <property type="protein sequence ID" value="MBB6052500.1"/>
    <property type="molecule type" value="Genomic_DNA"/>
</dbReference>
<evidence type="ECO:0000313" key="10">
    <source>
        <dbReference type="Proteomes" id="UP000520814"/>
    </source>
</evidence>
<dbReference type="Pfam" id="PF04542">
    <property type="entry name" value="Sigma70_r2"/>
    <property type="match status" value="1"/>
</dbReference>
<dbReference type="GO" id="GO:0016987">
    <property type="term" value="F:sigma factor activity"/>
    <property type="evidence" value="ECO:0007669"/>
    <property type="project" value="UniProtKB-KW"/>
</dbReference>
<dbReference type="PANTHER" id="PTHR43133:SF8">
    <property type="entry name" value="RNA POLYMERASE SIGMA FACTOR HI_1459-RELATED"/>
    <property type="match status" value="1"/>
</dbReference>
<keyword evidence="3 6" id="KW-0731">Sigma factor</keyword>
<sequence length="178" mass="19874">MDIQDLPEPDDDAIRRGDPDAFTALYIRYAPRVLGYLLRLGVARQDAEDLTQETFLAALRGSGRFGGRSRPLAWLLGIAVRRWRDGNRRGPAPKQVSVEPGPDTAKQALRKVTLEHSLLQLDEPLREALLLVVVQGLSYAEAAGALAIPLGTLKWRLHEATRRMRRLLSEGEELPHEP</sequence>
<dbReference type="SUPFAM" id="SSF88659">
    <property type="entry name" value="Sigma3 and sigma4 domains of RNA polymerase sigma factors"/>
    <property type="match status" value="1"/>
</dbReference>
<keyword evidence="10" id="KW-1185">Reference proteome</keyword>
<dbReference type="InterPro" id="IPR000838">
    <property type="entry name" value="RNA_pol_sigma70_ECF_CS"/>
</dbReference>
<name>A0A7W9W8U4_ARMRO</name>
<keyword evidence="2 6" id="KW-0805">Transcription regulation</keyword>
<dbReference type="InterPro" id="IPR013249">
    <property type="entry name" value="RNA_pol_sigma70_r4_t2"/>
</dbReference>
<dbReference type="InterPro" id="IPR013324">
    <property type="entry name" value="RNA_pol_sigma_r3/r4-like"/>
</dbReference>
<reference evidence="9 10" key="1">
    <citation type="submission" date="2020-08" db="EMBL/GenBank/DDBJ databases">
        <title>Genomic Encyclopedia of Type Strains, Phase IV (KMG-IV): sequencing the most valuable type-strain genomes for metagenomic binning, comparative biology and taxonomic classification.</title>
        <authorList>
            <person name="Goeker M."/>
        </authorList>
    </citation>
    <scope>NUCLEOTIDE SEQUENCE [LARGE SCALE GENOMIC DNA]</scope>
    <source>
        <strain evidence="9 10">DSM 23562</strain>
    </source>
</reference>
<evidence type="ECO:0000256" key="1">
    <source>
        <dbReference type="ARBA" id="ARBA00010641"/>
    </source>
</evidence>
<comment type="caution">
    <text evidence="9">The sequence shown here is derived from an EMBL/GenBank/DDBJ whole genome shotgun (WGS) entry which is preliminary data.</text>
</comment>
<protein>
    <recommendedName>
        <fullName evidence="6">RNA polymerase sigma factor</fullName>
    </recommendedName>
</protein>
<dbReference type="Proteomes" id="UP000520814">
    <property type="component" value="Unassembled WGS sequence"/>
</dbReference>
<dbReference type="InterPro" id="IPR036388">
    <property type="entry name" value="WH-like_DNA-bd_sf"/>
</dbReference>
<evidence type="ECO:0000256" key="6">
    <source>
        <dbReference type="RuleBase" id="RU000716"/>
    </source>
</evidence>